<evidence type="ECO:0000313" key="5">
    <source>
        <dbReference type="Proteomes" id="UP000321917"/>
    </source>
</evidence>
<evidence type="ECO:0000313" key="2">
    <source>
        <dbReference type="EMBL" id="TWX55622.1"/>
    </source>
</evidence>
<dbReference type="Pfam" id="PF07963">
    <property type="entry name" value="N_methyl"/>
    <property type="match status" value="1"/>
</dbReference>
<keyword evidence="1" id="KW-0812">Transmembrane</keyword>
<dbReference type="InterPro" id="IPR045584">
    <property type="entry name" value="Pilin-like"/>
</dbReference>
<reference evidence="3 5" key="1">
    <citation type="submission" date="2019-07" db="EMBL/GenBank/DDBJ databases">
        <title>Genomes of sea-ice associated Colwellia species.</title>
        <authorList>
            <person name="Bowman J.P."/>
        </authorList>
    </citation>
    <scope>NUCLEOTIDE SEQUENCE [LARGE SCALE GENOMIC DNA]</scope>
    <source>
        <strain evidence="2 4">ACAM 607</strain>
        <strain evidence="3 5">IC036</strain>
    </source>
</reference>
<dbReference type="PANTHER" id="PTHR30093:SF7">
    <property type="entry name" value="MSHA MAJOR PILIN SUBUNIT MSHA"/>
    <property type="match status" value="1"/>
</dbReference>
<feature type="transmembrane region" description="Helical" evidence="1">
    <location>
        <begin position="12"/>
        <end position="34"/>
    </location>
</feature>
<keyword evidence="1" id="KW-1133">Transmembrane helix</keyword>
<evidence type="ECO:0000256" key="1">
    <source>
        <dbReference type="SAM" id="Phobius"/>
    </source>
</evidence>
<keyword evidence="1" id="KW-0472">Membrane</keyword>
<protein>
    <submittedName>
        <fullName evidence="3">Type II secretion system protein</fullName>
    </submittedName>
</protein>
<evidence type="ECO:0000313" key="3">
    <source>
        <dbReference type="EMBL" id="TWX64638.1"/>
    </source>
</evidence>
<evidence type="ECO:0000313" key="4">
    <source>
        <dbReference type="Proteomes" id="UP000321525"/>
    </source>
</evidence>
<proteinExistence type="predicted"/>
<dbReference type="SUPFAM" id="SSF54523">
    <property type="entry name" value="Pili subunits"/>
    <property type="match status" value="1"/>
</dbReference>
<sequence>MKALQKQAGFTLIELVIVIVILGILAATAAPKFIDLTGDARSSVVEAVKGSLNSAADLAHSKALVKGVSDGDISIANQNITFVNAWPDNDSIGLLLTYDVADISASAGTFQHKDASTGTTCQATYNNNTSTSEDRPIIGSVVTDCN</sequence>
<dbReference type="InterPro" id="IPR012902">
    <property type="entry name" value="N_methyl_site"/>
</dbReference>
<dbReference type="EMBL" id="VOLR01000027">
    <property type="protein sequence ID" value="TWX55622.1"/>
    <property type="molecule type" value="Genomic_DNA"/>
</dbReference>
<accession>A0A5C6Q799</accession>
<dbReference type="PROSITE" id="PS00409">
    <property type="entry name" value="PROKAR_NTER_METHYL"/>
    <property type="match status" value="1"/>
</dbReference>
<dbReference type="Proteomes" id="UP000321525">
    <property type="component" value="Unassembled WGS sequence"/>
</dbReference>
<dbReference type="RefSeq" id="WP_146800477.1">
    <property type="nucleotide sequence ID" value="NZ_VOLP01000026.1"/>
</dbReference>
<keyword evidence="4" id="KW-1185">Reference proteome</keyword>
<name>A0A5C6Q799_9GAMM</name>
<dbReference type="OrthoDB" id="8538594at2"/>
<dbReference type="Gene3D" id="3.30.700.10">
    <property type="entry name" value="Glycoprotein, Type 4 Pilin"/>
    <property type="match status" value="1"/>
</dbReference>
<organism evidence="3 5">
    <name type="scientific">Colwellia hornerae</name>
    <dbReference type="NCBI Taxonomy" id="89402"/>
    <lineage>
        <taxon>Bacteria</taxon>
        <taxon>Pseudomonadati</taxon>
        <taxon>Pseudomonadota</taxon>
        <taxon>Gammaproteobacteria</taxon>
        <taxon>Alteromonadales</taxon>
        <taxon>Colwelliaceae</taxon>
        <taxon>Colwellia</taxon>
    </lineage>
</organism>
<dbReference type="PANTHER" id="PTHR30093">
    <property type="entry name" value="GENERAL SECRETION PATHWAY PROTEIN G"/>
    <property type="match status" value="1"/>
</dbReference>
<dbReference type="Proteomes" id="UP000321917">
    <property type="component" value="Unassembled WGS sequence"/>
</dbReference>
<dbReference type="NCBIfam" id="TIGR02532">
    <property type="entry name" value="IV_pilin_GFxxxE"/>
    <property type="match status" value="1"/>
</dbReference>
<gene>
    <name evidence="2" type="ORF">ESZ26_16090</name>
    <name evidence="3" type="ORF">ESZ27_14145</name>
</gene>
<comment type="caution">
    <text evidence="3">The sequence shown here is derived from an EMBL/GenBank/DDBJ whole genome shotgun (WGS) entry which is preliminary data.</text>
</comment>
<dbReference type="EMBL" id="VOLQ01000030">
    <property type="protein sequence ID" value="TWX64638.1"/>
    <property type="molecule type" value="Genomic_DNA"/>
</dbReference>
<dbReference type="AlphaFoldDB" id="A0A5C6Q799"/>